<dbReference type="InterPro" id="IPR036046">
    <property type="entry name" value="Acylphosphatase-like_dom_sf"/>
</dbReference>
<dbReference type="InterPro" id="IPR017968">
    <property type="entry name" value="Acylphosphatase_CS"/>
</dbReference>
<reference evidence="4" key="1">
    <citation type="journal article" date="2020" name="mSystems">
        <title>Genome- and Community-Level Interaction Insights into Carbon Utilization and Element Cycling Functions of Hydrothermarchaeota in Hydrothermal Sediment.</title>
        <authorList>
            <person name="Zhou Z."/>
            <person name="Liu Y."/>
            <person name="Xu W."/>
            <person name="Pan J."/>
            <person name="Luo Z.H."/>
            <person name="Li M."/>
        </authorList>
    </citation>
    <scope>NUCLEOTIDE SEQUENCE [LARGE SCALE GENOMIC DNA]</scope>
    <source>
        <strain evidence="4">SpSt-1084</strain>
    </source>
</reference>
<evidence type="ECO:0000313" key="4">
    <source>
        <dbReference type="EMBL" id="HHR40565.1"/>
    </source>
</evidence>
<sequence>MFLAQRWGIASERMRAVLLRIRGKVQRVGYRRFVQETAQELELAGYVKNEKDGSVTVFIQGDEEKIAAFIQAIKSPPPPPLVKSVEEKTINPKPKIKHFQIRYDKLADELQDGFGAMQSIFTTYWNEFRDFRGEFRDYRGEFRDFRQEFRDFRQQFRDYREEFRVFRGEFNDFRQEFHDFRLEFREFRKDFDEFVKRMDAFVDRVTKVLEVLTEQSKRSMDILELVARDSKETREMLVESMRLLREVASRVV</sequence>
<protein>
    <recommendedName>
        <fullName evidence="1">acylphosphatase</fullName>
        <ecNumber evidence="1">3.6.1.7</ecNumber>
    </recommendedName>
</protein>
<dbReference type="PROSITE" id="PS51160">
    <property type="entry name" value="ACYLPHOSPHATASE_3"/>
    <property type="match status" value="1"/>
</dbReference>
<feature type="active site" evidence="1">
    <location>
        <position position="49"/>
    </location>
</feature>
<dbReference type="Gene3D" id="3.30.70.100">
    <property type="match status" value="1"/>
</dbReference>
<evidence type="ECO:0000256" key="1">
    <source>
        <dbReference type="PROSITE-ProRule" id="PRU00520"/>
    </source>
</evidence>
<name>A0A7C5YAL0_CALS0</name>
<keyword evidence="1" id="KW-0378">Hydrolase</keyword>
<evidence type="ECO:0000256" key="2">
    <source>
        <dbReference type="RuleBase" id="RU004168"/>
    </source>
</evidence>
<comment type="catalytic activity">
    <reaction evidence="1">
        <text>an acyl phosphate + H2O = a carboxylate + phosphate + H(+)</text>
        <dbReference type="Rhea" id="RHEA:14965"/>
        <dbReference type="ChEBI" id="CHEBI:15377"/>
        <dbReference type="ChEBI" id="CHEBI:15378"/>
        <dbReference type="ChEBI" id="CHEBI:29067"/>
        <dbReference type="ChEBI" id="CHEBI:43474"/>
        <dbReference type="ChEBI" id="CHEBI:59918"/>
        <dbReference type="EC" id="3.6.1.7"/>
    </reaction>
</comment>
<dbReference type="SUPFAM" id="SSF54975">
    <property type="entry name" value="Acylphosphatase/BLUF domain-like"/>
    <property type="match status" value="1"/>
</dbReference>
<dbReference type="EC" id="3.6.1.7" evidence="1"/>
<dbReference type="EMBL" id="DRXS01000104">
    <property type="protein sequence ID" value="HHR40565.1"/>
    <property type="molecule type" value="Genomic_DNA"/>
</dbReference>
<dbReference type="PANTHER" id="PTHR47268">
    <property type="entry name" value="ACYLPHOSPHATASE"/>
    <property type="match status" value="1"/>
</dbReference>
<dbReference type="PANTHER" id="PTHR47268:SF4">
    <property type="entry name" value="ACYLPHOSPHATASE"/>
    <property type="match status" value="1"/>
</dbReference>
<dbReference type="GO" id="GO:0003998">
    <property type="term" value="F:acylphosphatase activity"/>
    <property type="evidence" value="ECO:0007669"/>
    <property type="project" value="UniProtKB-EC"/>
</dbReference>
<evidence type="ECO:0000259" key="3">
    <source>
        <dbReference type="PROSITE" id="PS51160"/>
    </source>
</evidence>
<accession>A0A7C5YAL0</accession>
<comment type="similarity">
    <text evidence="2">Belongs to the acylphosphatase family.</text>
</comment>
<dbReference type="Gene3D" id="1.20.58.130">
    <property type="match status" value="1"/>
</dbReference>
<dbReference type="Pfam" id="PF00708">
    <property type="entry name" value="Acylphosphatase"/>
    <property type="match status" value="1"/>
</dbReference>
<gene>
    <name evidence="4" type="ORF">ENM42_01915</name>
</gene>
<comment type="caution">
    <text evidence="4">The sequence shown here is derived from an EMBL/GenBank/DDBJ whole genome shotgun (WGS) entry which is preliminary data.</text>
</comment>
<dbReference type="AlphaFoldDB" id="A0A7C5YAL0"/>
<feature type="domain" description="Acylphosphatase-like" evidence="3">
    <location>
        <begin position="16"/>
        <end position="103"/>
    </location>
</feature>
<dbReference type="InterPro" id="IPR001792">
    <property type="entry name" value="Acylphosphatase-like_dom"/>
</dbReference>
<proteinExistence type="inferred from homology"/>
<dbReference type="PROSITE" id="PS00151">
    <property type="entry name" value="ACYLPHOSPHATASE_2"/>
    <property type="match status" value="1"/>
</dbReference>
<organism evidence="4">
    <name type="scientific">Caldiarchaeum subterraneum</name>
    <dbReference type="NCBI Taxonomy" id="311458"/>
    <lineage>
        <taxon>Archaea</taxon>
        <taxon>Nitrososphaerota</taxon>
        <taxon>Candidatus Caldarchaeales</taxon>
        <taxon>Candidatus Caldarchaeaceae</taxon>
        <taxon>Candidatus Caldarchaeum</taxon>
    </lineage>
</organism>
<dbReference type="InterPro" id="IPR020456">
    <property type="entry name" value="Acylphosphatase"/>
</dbReference>
<feature type="active site" evidence="1">
    <location>
        <position position="31"/>
    </location>
</feature>